<evidence type="ECO:0000259" key="6">
    <source>
        <dbReference type="PROSITE" id="PS50850"/>
    </source>
</evidence>
<feature type="transmembrane region" description="Helical" evidence="5">
    <location>
        <begin position="286"/>
        <end position="304"/>
    </location>
</feature>
<feature type="transmembrane region" description="Helical" evidence="5">
    <location>
        <begin position="12"/>
        <end position="33"/>
    </location>
</feature>
<accession>A0A4P2VX74</accession>
<comment type="subcellular location">
    <subcellularLocation>
        <location evidence="1">Membrane</location>
        <topology evidence="1">Multi-pass membrane protein</topology>
    </subcellularLocation>
</comment>
<keyword evidence="3 5" id="KW-1133">Transmembrane helix</keyword>
<feature type="transmembrane region" description="Helical" evidence="5">
    <location>
        <begin position="168"/>
        <end position="186"/>
    </location>
</feature>
<name>A0A4P2VX74_FLUSA</name>
<dbReference type="GO" id="GO:0046943">
    <property type="term" value="F:carboxylic acid transmembrane transporter activity"/>
    <property type="evidence" value="ECO:0007669"/>
    <property type="project" value="TreeGrafter"/>
</dbReference>
<feature type="transmembrane region" description="Helical" evidence="5">
    <location>
        <begin position="255"/>
        <end position="274"/>
    </location>
</feature>
<sequence>MQDNNPSYFNKTFLILSLGYLIDYFDLALFAVIRHSALSAIGVIEADILTTSLLMFNLQALGCVIGGFIFGIWGDKYGRISAVRAGILLYSIANLANIFVTNVPAFGLMRFLAGVGLAAELAASITLLSEIYSKEKRGIASGILYSFGIVGGILATFVGSHLQWQQVFLIGGISGLVLLCLRFAFLDSKIFINLTKNKEIPRGSIKLMFLKKESIKKLVCLTLGVFPFWFVAFTVNFSPEIAKHSFYTFTPNQSISLAIFFIGSLIGALFFPILSKFLKSRKKSILIALFLMLSSFSTFALPNFMQLEIFYGILFIGGFTNGYLGIYLLFCAEVFGTNQRVTATSLISNISRGSLILSNLLVPLVASFFYEMGTGVALCAAFFFILGIVPIFVIKDTFNKNINFIEK</sequence>
<evidence type="ECO:0000313" key="8">
    <source>
        <dbReference type="Proteomes" id="UP000291236"/>
    </source>
</evidence>
<dbReference type="PANTHER" id="PTHR23508">
    <property type="entry name" value="CARBOXYLIC ACID TRANSPORTER PROTEIN HOMOLOG"/>
    <property type="match status" value="1"/>
</dbReference>
<evidence type="ECO:0000256" key="3">
    <source>
        <dbReference type="ARBA" id="ARBA00022989"/>
    </source>
</evidence>
<gene>
    <name evidence="7" type="ORF">JCM31447_26950</name>
</gene>
<feature type="transmembrane region" description="Helical" evidence="5">
    <location>
        <begin position="350"/>
        <end position="369"/>
    </location>
</feature>
<evidence type="ECO:0000256" key="5">
    <source>
        <dbReference type="SAM" id="Phobius"/>
    </source>
</evidence>
<feature type="transmembrane region" description="Helical" evidence="5">
    <location>
        <begin position="85"/>
        <end position="105"/>
    </location>
</feature>
<dbReference type="Gene3D" id="1.20.1250.20">
    <property type="entry name" value="MFS general substrate transporter like domains"/>
    <property type="match status" value="2"/>
</dbReference>
<dbReference type="PANTHER" id="PTHR23508:SF10">
    <property type="entry name" value="CARBOXYLIC ACID TRANSPORTER PROTEIN HOMOLOG"/>
    <property type="match status" value="1"/>
</dbReference>
<dbReference type="Proteomes" id="UP000291236">
    <property type="component" value="Chromosome"/>
</dbReference>
<reference evidence="7 8" key="1">
    <citation type="submission" date="2018-12" db="EMBL/GenBank/DDBJ databases">
        <title>Rubrispira sanarue gen. nov., sp., nov., a member of the order Silvanigrellales, isolated from a brackish lake in Hamamatsu Japan.</title>
        <authorList>
            <person name="Maejima Y."/>
            <person name="Iino T."/>
            <person name="Muraguchi Y."/>
            <person name="Fukuda K."/>
            <person name="Nojiri H."/>
            <person name="Ohkuma M."/>
            <person name="Moriuchi R."/>
            <person name="Dohra H."/>
            <person name="Kimbara K."/>
            <person name="Shintani M."/>
        </authorList>
    </citation>
    <scope>NUCLEOTIDE SEQUENCE [LARGE SCALE GENOMIC DNA]</scope>
    <source>
        <strain evidence="7 8">RF1110005</strain>
    </source>
</reference>
<dbReference type="Pfam" id="PF07690">
    <property type="entry name" value="MFS_1"/>
    <property type="match status" value="1"/>
</dbReference>
<evidence type="ECO:0000256" key="2">
    <source>
        <dbReference type="ARBA" id="ARBA00022692"/>
    </source>
</evidence>
<evidence type="ECO:0000313" key="7">
    <source>
        <dbReference type="EMBL" id="BBH54235.1"/>
    </source>
</evidence>
<feature type="transmembrane region" description="Helical" evidence="5">
    <location>
        <begin position="218"/>
        <end position="235"/>
    </location>
</feature>
<dbReference type="KEGG" id="sbf:JCM31447_26950"/>
<feature type="transmembrane region" description="Helical" evidence="5">
    <location>
        <begin position="310"/>
        <end position="330"/>
    </location>
</feature>
<dbReference type="PROSITE" id="PS50850">
    <property type="entry name" value="MFS"/>
    <property type="match status" value="1"/>
</dbReference>
<feature type="transmembrane region" description="Helical" evidence="5">
    <location>
        <begin position="53"/>
        <end position="73"/>
    </location>
</feature>
<dbReference type="InterPro" id="IPR036259">
    <property type="entry name" value="MFS_trans_sf"/>
</dbReference>
<feature type="transmembrane region" description="Helical" evidence="5">
    <location>
        <begin position="375"/>
        <end position="394"/>
    </location>
</feature>
<feature type="domain" description="Major facilitator superfamily (MFS) profile" evidence="6">
    <location>
        <begin position="12"/>
        <end position="398"/>
    </location>
</feature>
<dbReference type="EMBL" id="AP019368">
    <property type="protein sequence ID" value="BBH54235.1"/>
    <property type="molecule type" value="Genomic_DNA"/>
</dbReference>
<organism evidence="7 8">
    <name type="scientific">Fluviispira sanaruensis</name>
    <dbReference type="NCBI Taxonomy" id="2493639"/>
    <lineage>
        <taxon>Bacteria</taxon>
        <taxon>Pseudomonadati</taxon>
        <taxon>Bdellovibrionota</taxon>
        <taxon>Oligoflexia</taxon>
        <taxon>Silvanigrellales</taxon>
        <taxon>Silvanigrellaceae</taxon>
        <taxon>Fluviispira</taxon>
    </lineage>
</organism>
<dbReference type="SUPFAM" id="SSF103473">
    <property type="entry name" value="MFS general substrate transporter"/>
    <property type="match status" value="1"/>
</dbReference>
<protein>
    <submittedName>
        <fullName evidence="7">MFS transporter</fullName>
    </submittedName>
</protein>
<dbReference type="AlphaFoldDB" id="A0A4P2VX74"/>
<feature type="transmembrane region" description="Helical" evidence="5">
    <location>
        <begin position="143"/>
        <end position="162"/>
    </location>
</feature>
<dbReference type="GO" id="GO:0005886">
    <property type="term" value="C:plasma membrane"/>
    <property type="evidence" value="ECO:0007669"/>
    <property type="project" value="TreeGrafter"/>
</dbReference>
<dbReference type="InterPro" id="IPR020846">
    <property type="entry name" value="MFS_dom"/>
</dbReference>
<dbReference type="RefSeq" id="WP_172603954.1">
    <property type="nucleotide sequence ID" value="NZ_AP019368.1"/>
</dbReference>
<evidence type="ECO:0000256" key="1">
    <source>
        <dbReference type="ARBA" id="ARBA00004141"/>
    </source>
</evidence>
<keyword evidence="2 5" id="KW-0812">Transmembrane</keyword>
<proteinExistence type="predicted"/>
<feature type="transmembrane region" description="Helical" evidence="5">
    <location>
        <begin position="111"/>
        <end position="131"/>
    </location>
</feature>
<evidence type="ECO:0000256" key="4">
    <source>
        <dbReference type="ARBA" id="ARBA00023136"/>
    </source>
</evidence>
<dbReference type="InterPro" id="IPR011701">
    <property type="entry name" value="MFS"/>
</dbReference>
<keyword evidence="8" id="KW-1185">Reference proteome</keyword>
<keyword evidence="4 5" id="KW-0472">Membrane</keyword>